<dbReference type="AlphaFoldDB" id="A0A4R6U146"/>
<feature type="transmembrane region" description="Helical" evidence="1">
    <location>
        <begin position="77"/>
        <end position="97"/>
    </location>
</feature>
<dbReference type="EMBL" id="SNYJ01000010">
    <property type="protein sequence ID" value="TDQ38353.1"/>
    <property type="molecule type" value="Genomic_DNA"/>
</dbReference>
<dbReference type="PANTHER" id="PTHR37814">
    <property type="entry name" value="CONSERVED MEMBRANE PROTEIN"/>
    <property type="match status" value="1"/>
</dbReference>
<evidence type="ECO:0000313" key="2">
    <source>
        <dbReference type="EMBL" id="TDQ38353.1"/>
    </source>
</evidence>
<dbReference type="RefSeq" id="WP_133580927.1">
    <property type="nucleotide sequence ID" value="NZ_SNYJ01000010.1"/>
</dbReference>
<evidence type="ECO:0000256" key="1">
    <source>
        <dbReference type="SAM" id="Phobius"/>
    </source>
</evidence>
<feature type="transmembrane region" description="Helical" evidence="1">
    <location>
        <begin position="34"/>
        <end position="56"/>
    </location>
</feature>
<dbReference type="InterPro" id="IPR038728">
    <property type="entry name" value="YkvI-like"/>
</dbReference>
<reference evidence="2 3" key="1">
    <citation type="submission" date="2019-03" db="EMBL/GenBank/DDBJ databases">
        <title>Genomic Encyclopedia of Type Strains, Phase IV (KMG-IV): sequencing the most valuable type-strain genomes for metagenomic binning, comparative biology and taxonomic classification.</title>
        <authorList>
            <person name="Goeker M."/>
        </authorList>
    </citation>
    <scope>NUCLEOTIDE SEQUENCE [LARGE SCALE GENOMIC DNA]</scope>
    <source>
        <strain evidence="2 3">DSM 28697</strain>
    </source>
</reference>
<feature type="transmembrane region" description="Helical" evidence="1">
    <location>
        <begin position="249"/>
        <end position="275"/>
    </location>
</feature>
<feature type="transmembrane region" description="Helical" evidence="1">
    <location>
        <begin position="311"/>
        <end position="332"/>
    </location>
</feature>
<keyword evidence="1" id="KW-1133">Transmembrane helix</keyword>
<comment type="caution">
    <text evidence="2">The sequence shown here is derived from an EMBL/GenBank/DDBJ whole genome shotgun (WGS) entry which is preliminary data.</text>
</comment>
<keyword evidence="3" id="KW-1185">Reference proteome</keyword>
<keyword evidence="1" id="KW-0812">Transmembrane</keyword>
<dbReference type="Proteomes" id="UP000295632">
    <property type="component" value="Unassembled WGS sequence"/>
</dbReference>
<accession>A0A4R6U146</accession>
<keyword evidence="1" id="KW-0472">Membrane</keyword>
<gene>
    <name evidence="2" type="ORF">EV213_11096</name>
</gene>
<proteinExistence type="predicted"/>
<dbReference type="PANTHER" id="PTHR37814:SF1">
    <property type="entry name" value="MEMBRANE PROTEIN"/>
    <property type="match status" value="1"/>
</dbReference>
<feature type="transmembrane region" description="Helical" evidence="1">
    <location>
        <begin position="109"/>
        <end position="127"/>
    </location>
</feature>
<evidence type="ECO:0000313" key="3">
    <source>
        <dbReference type="Proteomes" id="UP000295632"/>
    </source>
</evidence>
<feature type="transmembrane region" description="Helical" evidence="1">
    <location>
        <begin position="177"/>
        <end position="195"/>
    </location>
</feature>
<protein>
    <submittedName>
        <fullName evidence="2">Putative membrane protein YkvI</fullName>
    </submittedName>
</protein>
<sequence length="338" mass="37691">MWRAGFKWIYLILGTIIGAGYASGREIWQFFGEGSSLAIALFTVLFAICCYVIMSISRRLKTEHYLLVLQEVVGLRLAKVYDVVIVIYLFMTTFIMLAGGGATLESFDIPYVIGVAIICIAVVVLFFWGTEGMLSANTFILPILVTSLVVILFLFLYQQEGPLQMDVLNQSNWPASLTFTALNLLSLTAVLSAVGHQMKTRGELAIASVGSAAVLGGLTLLYNTSLSKVAHELVFYEIPLFAILKNYPWVMIVMMSLLLWFAIYTTALACIFGLVSRLKKRIRLSMWQLALLFVLLMLPFTGFGFGPLIDVLYPIYGLINLYLFSALLLYPITRKFAQ</sequence>
<dbReference type="OrthoDB" id="4424890at2"/>
<feature type="transmembrane region" description="Helical" evidence="1">
    <location>
        <begin position="287"/>
        <end position="305"/>
    </location>
</feature>
<organism evidence="2 3">
    <name type="scientific">Aureibacillus halotolerans</name>
    <dbReference type="NCBI Taxonomy" id="1508390"/>
    <lineage>
        <taxon>Bacteria</taxon>
        <taxon>Bacillati</taxon>
        <taxon>Bacillota</taxon>
        <taxon>Bacilli</taxon>
        <taxon>Bacillales</taxon>
        <taxon>Bacillaceae</taxon>
        <taxon>Aureibacillus</taxon>
    </lineage>
</organism>
<feature type="transmembrane region" description="Helical" evidence="1">
    <location>
        <begin position="204"/>
        <end position="222"/>
    </location>
</feature>
<name>A0A4R6U146_9BACI</name>
<feature type="transmembrane region" description="Helical" evidence="1">
    <location>
        <begin position="139"/>
        <end position="157"/>
    </location>
</feature>